<name>A0A4Q4KN94_9FLAO</name>
<organism evidence="1 2">
    <name type="scientific">Brumimicrobium glaciale</name>
    <dbReference type="NCBI Taxonomy" id="200475"/>
    <lineage>
        <taxon>Bacteria</taxon>
        <taxon>Pseudomonadati</taxon>
        <taxon>Bacteroidota</taxon>
        <taxon>Flavobacteriia</taxon>
        <taxon>Flavobacteriales</taxon>
        <taxon>Crocinitomicaceae</taxon>
        <taxon>Brumimicrobium</taxon>
    </lineage>
</organism>
<comment type="caution">
    <text evidence="1">The sequence shown here is derived from an EMBL/GenBank/DDBJ whole genome shotgun (WGS) entry which is preliminary data.</text>
</comment>
<evidence type="ECO:0008006" key="3">
    <source>
        <dbReference type="Google" id="ProtNLM"/>
    </source>
</evidence>
<proteinExistence type="predicted"/>
<dbReference type="InterPro" id="IPR027417">
    <property type="entry name" value="P-loop_NTPase"/>
</dbReference>
<keyword evidence="2" id="KW-1185">Reference proteome</keyword>
<dbReference type="EMBL" id="SETE01000002">
    <property type="protein sequence ID" value="RYM34822.1"/>
    <property type="molecule type" value="Genomic_DNA"/>
</dbReference>
<dbReference type="Proteomes" id="UP000293952">
    <property type="component" value="Unassembled WGS sequence"/>
</dbReference>
<sequence>MKKKEFLVSEILDSFNITKIKGHFSKKKYDLGNGRYGKDIFTFFVKKEEKGYVVKIGGVYKHGIVNLLHKMGLCYKKEHGVFILIRKQRNIIYEISHKEIKDLVSEYLYQLPYLEVEINGSTESFSPEAQIELFYRQTNLVLNDSFLEFLKEDKTSIITDTSDSVILFFDNGILEVTESDVNLNSYSSFTDGLVWRESVIDFKLGIKDVEKCNFSLFINNVCNNDEDRVLALKSALGYLLHSFNRKSGGQMVLLYDESITNLDSPQGGTGKGVIANAIATLRETVKMDGKKFKGDNRFDFQDVTVSSRVLWLDDVGKQMDIDRFNSISTDGFNIEKKHQKSILIPPASSPKILICSNIILDCSGTTRKRRQFIIELSNYYSSKITTGIEEPIVAEHGARFFTDEWDNVEWNRFYWYMIDCAKLYLSKGLIPAPGINIIENRLRQIIGEDLYKWIKLKEYTVGENYNTKTEFKEYKDLYEDGDEKCTQRSFSNKLKSFFNHQNKSIEFFTESRNSEKISLFRIRN</sequence>
<accession>A0A4Q4KN94</accession>
<dbReference type="OrthoDB" id="840343at2"/>
<reference evidence="1 2" key="1">
    <citation type="submission" date="2019-02" db="EMBL/GenBank/DDBJ databases">
        <title>Genome sequence of the sea-ice species Brumimicrobium glaciale.</title>
        <authorList>
            <person name="Bowman J.P."/>
        </authorList>
    </citation>
    <scope>NUCLEOTIDE SEQUENCE [LARGE SCALE GENOMIC DNA]</scope>
    <source>
        <strain evidence="1 2">IC156</strain>
    </source>
</reference>
<evidence type="ECO:0000313" key="2">
    <source>
        <dbReference type="Proteomes" id="UP000293952"/>
    </source>
</evidence>
<gene>
    <name evidence="1" type="ORF">ERX46_05455</name>
</gene>
<evidence type="ECO:0000313" key="1">
    <source>
        <dbReference type="EMBL" id="RYM34822.1"/>
    </source>
</evidence>
<protein>
    <recommendedName>
        <fullName evidence="3">SF3 helicase domain-containing protein</fullName>
    </recommendedName>
</protein>
<dbReference type="RefSeq" id="WP_130092830.1">
    <property type="nucleotide sequence ID" value="NZ_SETE01000002.1"/>
</dbReference>
<dbReference type="Gene3D" id="3.40.50.300">
    <property type="entry name" value="P-loop containing nucleotide triphosphate hydrolases"/>
    <property type="match status" value="1"/>
</dbReference>
<dbReference type="AlphaFoldDB" id="A0A4Q4KN94"/>